<reference evidence="2" key="1">
    <citation type="submission" date="2022-02" db="EMBL/GenBank/DDBJ databases">
        <title>Emergence and expansion in Europe of a Vibrio aestuarianus clonal complex pathogenic for oysters.</title>
        <authorList>
            <person name="Mesnil A."/>
            <person name="Travers M.-A."/>
        </authorList>
    </citation>
    <scope>NUCLEOTIDE SEQUENCE</scope>
    <source>
        <strain evidence="2">19_064_15T1</strain>
    </source>
</reference>
<dbReference type="EMBL" id="JAKNAX010000093">
    <property type="protein sequence ID" value="MDE1348236.1"/>
    <property type="molecule type" value="Genomic_DNA"/>
</dbReference>
<evidence type="ECO:0000313" key="2">
    <source>
        <dbReference type="EMBL" id="MDE1348236.1"/>
    </source>
</evidence>
<accession>A0A9X4FAV3</accession>
<gene>
    <name evidence="2" type="ORF">L9X51_17790</name>
</gene>
<feature type="transmembrane region" description="Helical" evidence="1">
    <location>
        <begin position="87"/>
        <end position="105"/>
    </location>
</feature>
<feature type="transmembrane region" description="Helical" evidence="1">
    <location>
        <begin position="22"/>
        <end position="43"/>
    </location>
</feature>
<evidence type="ECO:0000256" key="1">
    <source>
        <dbReference type="SAM" id="Phobius"/>
    </source>
</evidence>
<comment type="caution">
    <text evidence="2">The sequence shown here is derived from an EMBL/GenBank/DDBJ whole genome shotgun (WGS) entry which is preliminary data.</text>
</comment>
<sequence>MLAGIVYSFYLSSHPNLELFKLANFIGLLLDIIGVLLLTNLVVSSTNKYRKFFDYIYAFLLFGVINVPIGMILGCVAWTFMGLPSPQLVLGFSASMVGIIGTPLFTIDYAAEIFQLKFYETVKSRIVFMGWFLVCIGLSMQLFGAAKDLFS</sequence>
<proteinExistence type="predicted"/>
<feature type="transmembrane region" description="Helical" evidence="1">
    <location>
        <begin position="126"/>
        <end position="146"/>
    </location>
</feature>
<name>A0A9X4FAV3_9VIBR</name>
<keyword evidence="1" id="KW-1133">Transmembrane helix</keyword>
<evidence type="ECO:0000313" key="3">
    <source>
        <dbReference type="Proteomes" id="UP001140978"/>
    </source>
</evidence>
<dbReference type="Proteomes" id="UP001140978">
    <property type="component" value="Unassembled WGS sequence"/>
</dbReference>
<feature type="transmembrane region" description="Helical" evidence="1">
    <location>
        <begin position="55"/>
        <end position="81"/>
    </location>
</feature>
<keyword evidence="1" id="KW-0472">Membrane</keyword>
<dbReference type="AlphaFoldDB" id="A0A9X4FAV3"/>
<protein>
    <submittedName>
        <fullName evidence="2">Uncharacterized protein</fullName>
    </submittedName>
</protein>
<organism evidence="2 3">
    <name type="scientific">Vibrio aestuarianus</name>
    <dbReference type="NCBI Taxonomy" id="28171"/>
    <lineage>
        <taxon>Bacteria</taxon>
        <taxon>Pseudomonadati</taxon>
        <taxon>Pseudomonadota</taxon>
        <taxon>Gammaproteobacteria</taxon>
        <taxon>Vibrionales</taxon>
        <taxon>Vibrionaceae</taxon>
        <taxon>Vibrio</taxon>
    </lineage>
</organism>
<keyword evidence="1" id="KW-0812">Transmembrane</keyword>